<dbReference type="GO" id="GO:1990841">
    <property type="term" value="F:promoter-specific chromatin binding"/>
    <property type="evidence" value="ECO:0007669"/>
    <property type="project" value="TreeGrafter"/>
</dbReference>
<reference evidence="5 6" key="1">
    <citation type="submission" date="2024-05" db="EMBL/GenBank/DDBJ databases">
        <authorList>
            <person name="Wallberg A."/>
        </authorList>
    </citation>
    <scope>NUCLEOTIDE SEQUENCE [LARGE SCALE GENOMIC DNA]</scope>
</reference>
<dbReference type="EMBL" id="CAXKWB010014031">
    <property type="protein sequence ID" value="CAL4109486.1"/>
    <property type="molecule type" value="Genomic_DNA"/>
</dbReference>
<organism evidence="5 6">
    <name type="scientific">Meganyctiphanes norvegica</name>
    <name type="common">Northern krill</name>
    <name type="synonym">Thysanopoda norvegica</name>
    <dbReference type="NCBI Taxonomy" id="48144"/>
    <lineage>
        <taxon>Eukaryota</taxon>
        <taxon>Metazoa</taxon>
        <taxon>Ecdysozoa</taxon>
        <taxon>Arthropoda</taxon>
        <taxon>Crustacea</taxon>
        <taxon>Multicrustacea</taxon>
        <taxon>Malacostraca</taxon>
        <taxon>Eumalacostraca</taxon>
        <taxon>Eucarida</taxon>
        <taxon>Euphausiacea</taxon>
        <taxon>Euphausiidae</taxon>
        <taxon>Meganyctiphanes</taxon>
    </lineage>
</organism>
<dbReference type="InterPro" id="IPR051350">
    <property type="entry name" value="WD_repeat-ST_regulator"/>
</dbReference>
<gene>
    <name evidence="5" type="ORF">MNOR_LOCUS19120</name>
</gene>
<evidence type="ECO:0000313" key="6">
    <source>
        <dbReference type="Proteomes" id="UP001497623"/>
    </source>
</evidence>
<name>A0AAV2R4J3_MEGNR</name>
<dbReference type="SMART" id="SM00320">
    <property type="entry name" value="WD40"/>
    <property type="match status" value="5"/>
</dbReference>
<feature type="repeat" description="WD" evidence="3">
    <location>
        <begin position="441"/>
        <end position="475"/>
    </location>
</feature>
<sequence length="475" mass="51441">MYHFFLNIMALWQQVLAVDAKFNNHRAPATPGFKTLYIRRRSQLLRDSSREEDSAAVRNYLRVRLALLQQRYCVTLDQLSLKSRSASLRSHSRLTQEGDSPICISRAMSSVGIEGIQGQQGQSPKGSLVPTQRAEASKAIVGGTSIGENYAFSGVHHIFDQHRDSVTMVKFANNEAGLLACSSLDGTISICQVAEDAPPSVIHTLAYHTAGVTGFAWSGTNDLLVSAGLDGLVCLWNTHNGQCLRTVTDQAGAHVLSCLFHPLNANWAVVGNSRGMVQVLNISTGHYPKGGTSKISGQITALTFDSTGSILWSGDNKGLIISFCFDLASGKLQKGKRCMVSDGATITSLSARTWANREAANPMLLVSAGCNILVLYRVVDKSGGLRLMRKFTVSHVSQPVRSTFCPLMSFRQGACVVSGSEDCSVMFLDVERDSRPLINRLQGHAAPVLGVTFNYDESLLASSDASGLIIVWKRQ</sequence>
<dbReference type="InterPro" id="IPR015943">
    <property type="entry name" value="WD40/YVTN_repeat-like_dom_sf"/>
</dbReference>
<evidence type="ECO:0000256" key="1">
    <source>
        <dbReference type="ARBA" id="ARBA00022574"/>
    </source>
</evidence>
<dbReference type="AlphaFoldDB" id="A0AAV2R4J3"/>
<evidence type="ECO:0000256" key="4">
    <source>
        <dbReference type="SAM" id="SignalP"/>
    </source>
</evidence>
<dbReference type="PROSITE" id="PS00678">
    <property type="entry name" value="WD_REPEATS_1"/>
    <property type="match status" value="1"/>
</dbReference>
<dbReference type="Gene3D" id="2.130.10.10">
    <property type="entry name" value="YVTN repeat-like/Quinoprotein amine dehydrogenase"/>
    <property type="match status" value="2"/>
</dbReference>
<keyword evidence="1 3" id="KW-0853">WD repeat</keyword>
<accession>A0AAV2R4J3</accession>
<keyword evidence="4" id="KW-0732">Signal</keyword>
<dbReference type="PANTHER" id="PTHR22838:SF4">
    <property type="entry name" value="WD REPEAT-CONTAINING PROTEIN 13"/>
    <property type="match status" value="1"/>
</dbReference>
<dbReference type="InterPro" id="IPR019775">
    <property type="entry name" value="WD40_repeat_CS"/>
</dbReference>
<feature type="repeat" description="WD" evidence="3">
    <location>
        <begin position="205"/>
        <end position="246"/>
    </location>
</feature>
<dbReference type="SUPFAM" id="SSF50978">
    <property type="entry name" value="WD40 repeat-like"/>
    <property type="match status" value="1"/>
</dbReference>
<evidence type="ECO:0000313" key="5">
    <source>
        <dbReference type="EMBL" id="CAL4109486.1"/>
    </source>
</evidence>
<comment type="caution">
    <text evidence="5">The sequence shown here is derived from an EMBL/GenBank/DDBJ whole genome shotgun (WGS) entry which is preliminary data.</text>
</comment>
<dbReference type="PROSITE" id="PS50082">
    <property type="entry name" value="WD_REPEATS_2"/>
    <property type="match status" value="2"/>
</dbReference>
<dbReference type="InterPro" id="IPR001680">
    <property type="entry name" value="WD40_rpt"/>
</dbReference>
<evidence type="ECO:0000256" key="2">
    <source>
        <dbReference type="ARBA" id="ARBA00022737"/>
    </source>
</evidence>
<protein>
    <recommendedName>
        <fullName evidence="7">WD repeat-containing protein 13</fullName>
    </recommendedName>
</protein>
<feature type="chain" id="PRO_5043494981" description="WD repeat-containing protein 13" evidence="4">
    <location>
        <begin position="18"/>
        <end position="475"/>
    </location>
</feature>
<evidence type="ECO:0000256" key="3">
    <source>
        <dbReference type="PROSITE-ProRule" id="PRU00221"/>
    </source>
</evidence>
<dbReference type="Proteomes" id="UP001497623">
    <property type="component" value="Unassembled WGS sequence"/>
</dbReference>
<dbReference type="GO" id="GO:0005634">
    <property type="term" value="C:nucleus"/>
    <property type="evidence" value="ECO:0007669"/>
    <property type="project" value="TreeGrafter"/>
</dbReference>
<keyword evidence="2" id="KW-0677">Repeat</keyword>
<dbReference type="InterPro" id="IPR036322">
    <property type="entry name" value="WD40_repeat_dom_sf"/>
</dbReference>
<keyword evidence="6" id="KW-1185">Reference proteome</keyword>
<dbReference type="Pfam" id="PF00400">
    <property type="entry name" value="WD40"/>
    <property type="match status" value="3"/>
</dbReference>
<feature type="non-terminal residue" evidence="5">
    <location>
        <position position="475"/>
    </location>
</feature>
<feature type="signal peptide" evidence="4">
    <location>
        <begin position="1"/>
        <end position="17"/>
    </location>
</feature>
<proteinExistence type="predicted"/>
<evidence type="ECO:0008006" key="7">
    <source>
        <dbReference type="Google" id="ProtNLM"/>
    </source>
</evidence>
<dbReference type="PROSITE" id="PS50294">
    <property type="entry name" value="WD_REPEATS_REGION"/>
    <property type="match status" value="2"/>
</dbReference>
<dbReference type="PANTHER" id="PTHR22838">
    <property type="entry name" value="WD REPEAT PROTEIN 26-RELATED"/>
    <property type="match status" value="1"/>
</dbReference>